<name>A0A835L5I0_SPOEX</name>
<sequence>MIEDIPCSTQKEDMKEEVLNKKQNGNETSNTCSTNITNLEMKCRKELHAIQMENEKRKSRNLDLEEELLRGKIDYYKKKSRSLLA</sequence>
<comment type="caution">
    <text evidence="1">The sequence shown here is derived from an EMBL/GenBank/DDBJ whole genome shotgun (WGS) entry which is preliminary data.</text>
</comment>
<organism evidence="1 2">
    <name type="scientific">Spodoptera exigua</name>
    <name type="common">Beet armyworm</name>
    <name type="synonym">Noctua fulgens</name>
    <dbReference type="NCBI Taxonomy" id="7107"/>
    <lineage>
        <taxon>Eukaryota</taxon>
        <taxon>Metazoa</taxon>
        <taxon>Ecdysozoa</taxon>
        <taxon>Arthropoda</taxon>
        <taxon>Hexapoda</taxon>
        <taxon>Insecta</taxon>
        <taxon>Pterygota</taxon>
        <taxon>Neoptera</taxon>
        <taxon>Endopterygota</taxon>
        <taxon>Lepidoptera</taxon>
        <taxon>Glossata</taxon>
        <taxon>Ditrysia</taxon>
        <taxon>Noctuoidea</taxon>
        <taxon>Noctuidae</taxon>
        <taxon>Amphipyrinae</taxon>
        <taxon>Spodoptera</taxon>
    </lineage>
</organism>
<dbReference type="Proteomes" id="UP000648187">
    <property type="component" value="Unassembled WGS sequence"/>
</dbReference>
<accession>A0A835L5I0</accession>
<gene>
    <name evidence="1" type="ORF">HW555_010564</name>
</gene>
<evidence type="ECO:0000313" key="2">
    <source>
        <dbReference type="Proteomes" id="UP000648187"/>
    </source>
</evidence>
<protein>
    <submittedName>
        <fullName evidence="1">Uncharacterized protein</fullName>
    </submittedName>
</protein>
<dbReference type="AlphaFoldDB" id="A0A835L5I0"/>
<reference evidence="1" key="1">
    <citation type="submission" date="2020-08" db="EMBL/GenBank/DDBJ databases">
        <title>Spodoptera exigua strain:BAW_Kor-Di-RS1 Genome sequencing and assembly.</title>
        <authorList>
            <person name="Kim J."/>
            <person name="Nam H.Y."/>
            <person name="Kwon M."/>
            <person name="Choi J.H."/>
            <person name="Cho S.R."/>
            <person name="Kim G.-H."/>
        </authorList>
    </citation>
    <scope>NUCLEOTIDE SEQUENCE</scope>
    <source>
        <strain evidence="1">BAW_Kor-Di-RS1</strain>
        <tissue evidence="1">Whole-body</tissue>
    </source>
</reference>
<dbReference type="EMBL" id="JACKWZ010000268">
    <property type="protein sequence ID" value="KAF9410316.1"/>
    <property type="molecule type" value="Genomic_DNA"/>
</dbReference>
<proteinExistence type="predicted"/>
<keyword evidence="2" id="KW-1185">Reference proteome</keyword>
<evidence type="ECO:0000313" key="1">
    <source>
        <dbReference type="EMBL" id="KAF9410316.1"/>
    </source>
</evidence>